<dbReference type="Pfam" id="PF00326">
    <property type="entry name" value="Peptidase_S9"/>
    <property type="match status" value="1"/>
</dbReference>
<dbReference type="PANTHER" id="PTHR43358">
    <property type="entry name" value="ALPHA/BETA-HYDROLASE"/>
    <property type="match status" value="1"/>
</dbReference>
<dbReference type="AlphaFoldDB" id="A0A7Z9AV44"/>
<dbReference type="PANTHER" id="PTHR43358:SF4">
    <property type="entry name" value="ALPHA_BETA HYDROLASE FOLD-1 DOMAIN-CONTAINING PROTEIN"/>
    <property type="match status" value="1"/>
</dbReference>
<dbReference type="GO" id="GO:0006508">
    <property type="term" value="P:proteolysis"/>
    <property type="evidence" value="ECO:0007669"/>
    <property type="project" value="InterPro"/>
</dbReference>
<dbReference type="InterPro" id="IPR029058">
    <property type="entry name" value="AB_hydrolase_fold"/>
</dbReference>
<name>A0A7Z9AV44_ENTHR</name>
<proteinExistence type="predicted"/>
<sequence length="446" mass="49329">MKNKCCMITLASILLLGCATPSIVYGKEQEGLLARTSLASVSQSLNKGNEGQVKTTTLGLSDDEQAIIQAIGKGKNFKGKLYLNYIRDKITEVFKEYNGDIFKLLSEFSSLISDQISEVNVKERFDVSPEVIKRLITISAMYDIAFAKDSCFMSLLGAANDGTAPAEPTGFYPNTTQLEGTTVNKQDGKLMTLKSYYVDQKSDVTVMIHGGFRGNWNLGTVTDEYNIFYNAGYNLLFVDPRATGNSGGDYVTYGQYESDDVLYWINREVGTKPTQKILLYGGSMGAAAMMSTLAKDIPAYVKGIIENCGFKSIDEQLRYTYKNTVAPLLGSIFGEEFDIVADEEHEDLYMGLLKEYYFDQELKMNVNENLPEIGMATTIPKLIIHGDADQVVPHENADELYDLSGGYKVKLIVAGAGHGEAQSVDPVAYQTYVTNFLNYLFGSQRH</sequence>
<gene>
    <name evidence="3" type="ORF">NCTC12204_01578</name>
</gene>
<evidence type="ECO:0000313" key="4">
    <source>
        <dbReference type="Proteomes" id="UP000352698"/>
    </source>
</evidence>
<keyword evidence="3" id="KW-0378">Hydrolase</keyword>
<dbReference type="SUPFAM" id="SSF53474">
    <property type="entry name" value="alpha/beta-Hydrolases"/>
    <property type="match status" value="1"/>
</dbReference>
<feature type="chain" id="PRO_5039622671" evidence="1">
    <location>
        <begin position="27"/>
        <end position="446"/>
    </location>
</feature>
<dbReference type="EMBL" id="CABEEP010000001">
    <property type="protein sequence ID" value="VTQ64766.1"/>
    <property type="molecule type" value="Genomic_DNA"/>
</dbReference>
<organism evidence="3 4">
    <name type="scientific">Enterococcus hirae</name>
    <dbReference type="NCBI Taxonomy" id="1354"/>
    <lineage>
        <taxon>Bacteria</taxon>
        <taxon>Bacillati</taxon>
        <taxon>Bacillota</taxon>
        <taxon>Bacilli</taxon>
        <taxon>Lactobacillales</taxon>
        <taxon>Enterococcaceae</taxon>
        <taxon>Enterococcus</taxon>
    </lineage>
</organism>
<reference evidence="3 4" key="1">
    <citation type="submission" date="2019-05" db="EMBL/GenBank/DDBJ databases">
        <authorList>
            <consortium name="Pathogen Informatics"/>
        </authorList>
    </citation>
    <scope>NUCLEOTIDE SEQUENCE [LARGE SCALE GENOMIC DNA]</scope>
    <source>
        <strain evidence="3 4">NCTC12204</strain>
    </source>
</reference>
<evidence type="ECO:0000259" key="2">
    <source>
        <dbReference type="Pfam" id="PF00326"/>
    </source>
</evidence>
<protein>
    <submittedName>
        <fullName evidence="3">Alpha/beta fold family hydrolase</fullName>
    </submittedName>
</protein>
<dbReference type="GO" id="GO:0008236">
    <property type="term" value="F:serine-type peptidase activity"/>
    <property type="evidence" value="ECO:0007669"/>
    <property type="project" value="InterPro"/>
</dbReference>
<dbReference type="InterPro" id="IPR001375">
    <property type="entry name" value="Peptidase_S9_cat"/>
</dbReference>
<accession>A0A7Z9AV44</accession>
<evidence type="ECO:0000313" key="3">
    <source>
        <dbReference type="EMBL" id="VTQ64766.1"/>
    </source>
</evidence>
<feature type="domain" description="Peptidase S9 prolyl oligopeptidase catalytic" evidence="2">
    <location>
        <begin position="225"/>
        <end position="442"/>
    </location>
</feature>
<dbReference type="InterPro" id="IPR052920">
    <property type="entry name" value="DNA-binding_regulatory"/>
</dbReference>
<feature type="signal peptide" evidence="1">
    <location>
        <begin position="1"/>
        <end position="26"/>
    </location>
</feature>
<comment type="caution">
    <text evidence="3">The sequence shown here is derived from an EMBL/GenBank/DDBJ whole genome shotgun (WGS) entry which is preliminary data.</text>
</comment>
<dbReference type="Gene3D" id="3.40.50.1820">
    <property type="entry name" value="alpha/beta hydrolase"/>
    <property type="match status" value="1"/>
</dbReference>
<dbReference type="Proteomes" id="UP000352698">
    <property type="component" value="Unassembled WGS sequence"/>
</dbReference>
<evidence type="ECO:0000256" key="1">
    <source>
        <dbReference type="SAM" id="SignalP"/>
    </source>
</evidence>
<keyword evidence="1" id="KW-0732">Signal</keyword>
<dbReference type="PROSITE" id="PS51257">
    <property type="entry name" value="PROKAR_LIPOPROTEIN"/>
    <property type="match status" value="1"/>
</dbReference>